<reference evidence="15 16" key="1">
    <citation type="submission" date="2019-02" db="EMBL/GenBank/DDBJ databases">
        <title>Complete Genome Sequence and Methylome Analysis of free living Spirochaetas.</title>
        <authorList>
            <person name="Fomenkov A."/>
            <person name="Dubinina G."/>
            <person name="Leshcheva N."/>
            <person name="Mikheeva N."/>
            <person name="Grabovich M."/>
            <person name="Vincze T."/>
            <person name="Roberts R.J."/>
        </authorList>
    </citation>
    <scope>NUCLEOTIDE SEQUENCE [LARGE SCALE GENOMIC DNA]</scope>
    <source>
        <strain evidence="15 16">K2</strain>
    </source>
</reference>
<feature type="domain" description="UvrD-like helicase C-terminal" evidence="14">
    <location>
        <begin position="281"/>
        <end position="550"/>
    </location>
</feature>
<keyword evidence="5 12" id="KW-0067">ATP-binding</keyword>
<dbReference type="AlphaFoldDB" id="A0A5C1QPF8"/>
<evidence type="ECO:0000259" key="13">
    <source>
        <dbReference type="PROSITE" id="PS51198"/>
    </source>
</evidence>
<keyword evidence="16" id="KW-1185">Reference proteome</keyword>
<feature type="binding site" evidence="12">
    <location>
        <begin position="29"/>
        <end position="36"/>
    </location>
    <ligand>
        <name>ATP</name>
        <dbReference type="ChEBI" id="CHEBI:30616"/>
    </ligand>
</feature>
<comment type="catalytic activity">
    <reaction evidence="8">
        <text>Couples ATP hydrolysis with the unwinding of duplex DNA by translocating in the 3'-5' direction.</text>
        <dbReference type="EC" id="5.6.2.4"/>
    </reaction>
</comment>
<accession>A0A5C1QPF8</accession>
<dbReference type="InterPro" id="IPR014016">
    <property type="entry name" value="UvrD-like_ATP-bd"/>
</dbReference>
<dbReference type="PROSITE" id="PS51198">
    <property type="entry name" value="UVRD_HELICASE_ATP_BIND"/>
    <property type="match status" value="1"/>
</dbReference>
<dbReference type="EC" id="5.6.2.4" evidence="9"/>
<evidence type="ECO:0000256" key="11">
    <source>
        <dbReference type="ARBA" id="ARBA00048988"/>
    </source>
</evidence>
<evidence type="ECO:0000256" key="12">
    <source>
        <dbReference type="PROSITE-ProRule" id="PRU00560"/>
    </source>
</evidence>
<evidence type="ECO:0000313" key="16">
    <source>
        <dbReference type="Proteomes" id="UP000324209"/>
    </source>
</evidence>
<dbReference type="Proteomes" id="UP000324209">
    <property type="component" value="Chromosome"/>
</dbReference>
<dbReference type="EMBL" id="CP036150">
    <property type="protein sequence ID" value="QEN08456.1"/>
    <property type="molecule type" value="Genomic_DNA"/>
</dbReference>
<evidence type="ECO:0000256" key="8">
    <source>
        <dbReference type="ARBA" id="ARBA00034617"/>
    </source>
</evidence>
<dbReference type="PROSITE" id="PS51217">
    <property type="entry name" value="UVRD_HELICASE_CTER"/>
    <property type="match status" value="1"/>
</dbReference>
<protein>
    <recommendedName>
        <fullName evidence="9">DNA 3'-5' helicase</fullName>
        <ecNumber evidence="9">5.6.2.4</ecNumber>
    </recommendedName>
    <alternativeName>
        <fullName evidence="10">DNA 3'-5' helicase II</fullName>
    </alternativeName>
</protein>
<dbReference type="CDD" id="cd17932">
    <property type="entry name" value="DEXQc_UvrD"/>
    <property type="match status" value="1"/>
</dbReference>
<evidence type="ECO:0000256" key="3">
    <source>
        <dbReference type="ARBA" id="ARBA00022801"/>
    </source>
</evidence>
<dbReference type="GO" id="GO:0005829">
    <property type="term" value="C:cytosol"/>
    <property type="evidence" value="ECO:0007669"/>
    <property type="project" value="TreeGrafter"/>
</dbReference>
<evidence type="ECO:0000313" key="15">
    <source>
        <dbReference type="EMBL" id="QEN08456.1"/>
    </source>
</evidence>
<dbReference type="InterPro" id="IPR027417">
    <property type="entry name" value="P-loop_NTPase"/>
</dbReference>
<evidence type="ECO:0000256" key="10">
    <source>
        <dbReference type="ARBA" id="ARBA00034923"/>
    </source>
</evidence>
<dbReference type="Gene3D" id="1.10.486.10">
    <property type="entry name" value="PCRA, domain 4"/>
    <property type="match status" value="1"/>
</dbReference>
<dbReference type="GO" id="GO:0003677">
    <property type="term" value="F:DNA binding"/>
    <property type="evidence" value="ECO:0007669"/>
    <property type="project" value="UniProtKB-KW"/>
</dbReference>
<dbReference type="GO" id="GO:0043138">
    <property type="term" value="F:3'-5' DNA helicase activity"/>
    <property type="evidence" value="ECO:0007669"/>
    <property type="project" value="UniProtKB-EC"/>
</dbReference>
<evidence type="ECO:0000256" key="4">
    <source>
        <dbReference type="ARBA" id="ARBA00022806"/>
    </source>
</evidence>
<comment type="similarity">
    <text evidence="1">Belongs to the helicase family. UvrD subfamily.</text>
</comment>
<sequence length="703" mass="79684">MREPEWLTSLNDEQKKAVIHEKEPLLILAGAGSGKTRVVTTRIAYLVEKLGFSPWSILAVTFTNKAAAEMRERVESLVPGAEGAMIRTFHSFGAWLLRRNGAPLGLKSSFTIYDDDDTLGLLKTLFEDLPRNELRLIAKNISRAKDECLSPDDDLGHISADLDFPRYYKEYEERLRSIGNADFGDLIYLSRLLLAENPEIRGRLQQRFRVILVDEYQDSNRAQFQLLQQLVSPGTWLCVVGDDDQSIYRFRGAEVENILGFQDQFPGTKVIKLEENYRSTGHILAVASHVVAHNEGRLGKNLWTRQEEGLKPCLAYLDNQNEEAEFCARQLADGNWSNSAILYRTNAQSRVFEQILRKYNINYRLVGTLSFYSREEVKDSLAYLSFLSNPADEVAFRRIINKPSRGIGAVSLRKILKGEGDFLLSQNLEEALKESVGKVKGKAGKGVASLIDLLDKMKELMPLQENLGQFLKELIHESGLLDHYKQQDKVENTQRVKNLEELVTAATDYPSNSEGLAEFLELIELDQASLEEEETDTNRVTLITMHNTKGLEFDRVFISGLEEGLFPRGAEYDDEQEIEEERRLFYVSITRARKELFLTSCRRRMLYGRTEQASPSRFLNELPDEHVDIQGAAPSLSAGHGNLGFESEYPPGTRIYHEDYGTGEVIRNVQNGGHLVIQVAFETGHSMTFLPEFSGYQLEKLGS</sequence>
<comment type="catalytic activity">
    <reaction evidence="11">
        <text>ATP + H2O = ADP + phosphate + H(+)</text>
        <dbReference type="Rhea" id="RHEA:13065"/>
        <dbReference type="ChEBI" id="CHEBI:15377"/>
        <dbReference type="ChEBI" id="CHEBI:15378"/>
        <dbReference type="ChEBI" id="CHEBI:30616"/>
        <dbReference type="ChEBI" id="CHEBI:43474"/>
        <dbReference type="ChEBI" id="CHEBI:456216"/>
        <dbReference type="EC" id="5.6.2.4"/>
    </reaction>
</comment>
<dbReference type="GO" id="GO:0033202">
    <property type="term" value="C:DNA helicase complex"/>
    <property type="evidence" value="ECO:0007669"/>
    <property type="project" value="TreeGrafter"/>
</dbReference>
<dbReference type="RefSeq" id="WP_149486537.1">
    <property type="nucleotide sequence ID" value="NZ_CP036150.1"/>
</dbReference>
<keyword evidence="2 12" id="KW-0547">Nucleotide-binding</keyword>
<dbReference type="SUPFAM" id="SSF52540">
    <property type="entry name" value="P-loop containing nucleoside triphosphate hydrolases"/>
    <property type="match status" value="1"/>
</dbReference>
<evidence type="ECO:0000256" key="6">
    <source>
        <dbReference type="ARBA" id="ARBA00023125"/>
    </source>
</evidence>
<dbReference type="InterPro" id="IPR000212">
    <property type="entry name" value="DNA_helicase_UvrD/REP"/>
</dbReference>
<keyword evidence="6" id="KW-0238">DNA-binding</keyword>
<dbReference type="OrthoDB" id="9810135at2"/>
<dbReference type="CDD" id="cd18807">
    <property type="entry name" value="SF1_C_UvrD"/>
    <property type="match status" value="1"/>
</dbReference>
<evidence type="ECO:0000256" key="5">
    <source>
        <dbReference type="ARBA" id="ARBA00022840"/>
    </source>
</evidence>
<evidence type="ECO:0000259" key="14">
    <source>
        <dbReference type="PROSITE" id="PS51217"/>
    </source>
</evidence>
<organism evidence="15 16">
    <name type="scientific">Oceanispirochaeta crateris</name>
    <dbReference type="NCBI Taxonomy" id="2518645"/>
    <lineage>
        <taxon>Bacteria</taxon>
        <taxon>Pseudomonadati</taxon>
        <taxon>Spirochaetota</taxon>
        <taxon>Spirochaetia</taxon>
        <taxon>Spirochaetales</taxon>
        <taxon>Spirochaetaceae</taxon>
        <taxon>Oceanispirochaeta</taxon>
    </lineage>
</organism>
<dbReference type="PANTHER" id="PTHR11070:SF2">
    <property type="entry name" value="ATP-DEPENDENT DNA HELICASE SRS2"/>
    <property type="match status" value="1"/>
</dbReference>
<dbReference type="Gene3D" id="3.40.50.300">
    <property type="entry name" value="P-loop containing nucleotide triphosphate hydrolases"/>
    <property type="match status" value="2"/>
</dbReference>
<dbReference type="GO" id="GO:0005524">
    <property type="term" value="F:ATP binding"/>
    <property type="evidence" value="ECO:0007669"/>
    <property type="project" value="UniProtKB-UniRule"/>
</dbReference>
<dbReference type="Pfam" id="PF13361">
    <property type="entry name" value="UvrD_C"/>
    <property type="match status" value="1"/>
</dbReference>
<dbReference type="GO" id="GO:0016887">
    <property type="term" value="F:ATP hydrolysis activity"/>
    <property type="evidence" value="ECO:0007669"/>
    <property type="project" value="RHEA"/>
</dbReference>
<dbReference type="Gene3D" id="1.10.10.160">
    <property type="match status" value="1"/>
</dbReference>
<dbReference type="InterPro" id="IPR014017">
    <property type="entry name" value="DNA_helicase_UvrD-like_C"/>
</dbReference>
<name>A0A5C1QPF8_9SPIO</name>
<keyword evidence="3 12" id="KW-0378">Hydrolase</keyword>
<keyword evidence="4 12" id="KW-0347">Helicase</keyword>
<feature type="domain" description="UvrD-like helicase ATP-binding" evidence="13">
    <location>
        <begin position="8"/>
        <end position="280"/>
    </location>
</feature>
<keyword evidence="7" id="KW-0413">Isomerase</keyword>
<proteinExistence type="inferred from homology"/>
<evidence type="ECO:0000256" key="9">
    <source>
        <dbReference type="ARBA" id="ARBA00034808"/>
    </source>
</evidence>
<dbReference type="InterPro" id="IPR013986">
    <property type="entry name" value="DExx_box_DNA_helicase_dom_sf"/>
</dbReference>
<evidence type="ECO:0000256" key="2">
    <source>
        <dbReference type="ARBA" id="ARBA00022741"/>
    </source>
</evidence>
<dbReference type="PANTHER" id="PTHR11070">
    <property type="entry name" value="UVRD / RECB / PCRA DNA HELICASE FAMILY MEMBER"/>
    <property type="match status" value="1"/>
</dbReference>
<gene>
    <name evidence="15" type="ORF">EXM22_10835</name>
</gene>
<dbReference type="Pfam" id="PF00580">
    <property type="entry name" value="UvrD-helicase"/>
    <property type="match status" value="1"/>
</dbReference>
<evidence type="ECO:0000256" key="1">
    <source>
        <dbReference type="ARBA" id="ARBA00009922"/>
    </source>
</evidence>
<evidence type="ECO:0000256" key="7">
    <source>
        <dbReference type="ARBA" id="ARBA00023235"/>
    </source>
</evidence>
<dbReference type="KEGG" id="ock:EXM22_10835"/>
<dbReference type="GO" id="GO:0000725">
    <property type="term" value="P:recombinational repair"/>
    <property type="evidence" value="ECO:0007669"/>
    <property type="project" value="TreeGrafter"/>
</dbReference>